<dbReference type="CDD" id="cd12151">
    <property type="entry name" value="F1-ATPase_gamma"/>
    <property type="match status" value="1"/>
</dbReference>
<evidence type="ECO:0000313" key="12">
    <source>
        <dbReference type="Proteomes" id="UP000002072"/>
    </source>
</evidence>
<dbReference type="eggNOG" id="COG0224">
    <property type="taxonomic scope" value="Bacteria"/>
</dbReference>
<dbReference type="AlphaFoldDB" id="D1AUT1"/>
<dbReference type="KEGG" id="smf:Smon_1026"/>
<evidence type="ECO:0000256" key="7">
    <source>
        <dbReference type="ARBA" id="ARBA00023136"/>
    </source>
</evidence>
<dbReference type="GO" id="GO:0005524">
    <property type="term" value="F:ATP binding"/>
    <property type="evidence" value="ECO:0007669"/>
    <property type="project" value="UniProtKB-UniRule"/>
</dbReference>
<evidence type="ECO:0000256" key="1">
    <source>
        <dbReference type="ARBA" id="ARBA00003456"/>
    </source>
</evidence>
<dbReference type="HOGENOM" id="CLU_050669_0_1_0"/>
<dbReference type="RefSeq" id="WP_012859039.1">
    <property type="nucleotide sequence ID" value="NC_013515.1"/>
</dbReference>
<keyword evidence="6 10" id="KW-0406">Ion transport</keyword>
<evidence type="ECO:0000256" key="6">
    <source>
        <dbReference type="ARBA" id="ARBA00023065"/>
    </source>
</evidence>
<dbReference type="PRINTS" id="PR00126">
    <property type="entry name" value="ATPASEGAMMA"/>
</dbReference>
<keyword evidence="7 10" id="KW-0472">Membrane</keyword>
<keyword evidence="10" id="KW-0997">Cell inner membrane</keyword>
<dbReference type="STRING" id="519441.Smon_1026"/>
<dbReference type="EMBL" id="CP001779">
    <property type="protein sequence ID" value="ACZ01491.1"/>
    <property type="molecule type" value="Genomic_DNA"/>
</dbReference>
<dbReference type="GO" id="GO:0005886">
    <property type="term" value="C:plasma membrane"/>
    <property type="evidence" value="ECO:0007669"/>
    <property type="project" value="UniProtKB-SubCell"/>
</dbReference>
<comment type="subcellular location">
    <subcellularLocation>
        <location evidence="10">Cell inner membrane</location>
        <topology evidence="10">Peripheral membrane protein</topology>
    </subcellularLocation>
    <subcellularLocation>
        <location evidence="2">Membrane</location>
        <topology evidence="2">Peripheral membrane protein</topology>
    </subcellularLocation>
</comment>
<dbReference type="Gene3D" id="3.40.1380.10">
    <property type="match status" value="1"/>
</dbReference>
<organism evidence="11 12">
    <name type="scientific">Streptobacillus moniliformis (strain ATCC 14647 / DSM 12112 / NCTC 10651 / 9901)</name>
    <dbReference type="NCBI Taxonomy" id="519441"/>
    <lineage>
        <taxon>Bacteria</taxon>
        <taxon>Fusobacteriati</taxon>
        <taxon>Fusobacteriota</taxon>
        <taxon>Fusobacteriia</taxon>
        <taxon>Fusobacteriales</taxon>
        <taxon>Leptotrichiaceae</taxon>
        <taxon>Streptobacillus</taxon>
    </lineage>
</organism>
<dbReference type="InterPro" id="IPR000131">
    <property type="entry name" value="ATP_synth_F1_gsu"/>
</dbReference>
<evidence type="ECO:0000256" key="3">
    <source>
        <dbReference type="ARBA" id="ARBA00007681"/>
    </source>
</evidence>
<dbReference type="SUPFAM" id="SSF52943">
    <property type="entry name" value="ATP synthase (F1-ATPase), gamma subunit"/>
    <property type="match status" value="1"/>
</dbReference>
<dbReference type="InterPro" id="IPR035968">
    <property type="entry name" value="ATP_synth_F1_ATPase_gsu"/>
</dbReference>
<protein>
    <recommendedName>
        <fullName evidence="10">ATP synthase gamma chain</fullName>
    </recommendedName>
    <alternativeName>
        <fullName evidence="10">ATP synthase F1 sector gamma subunit</fullName>
    </alternativeName>
    <alternativeName>
        <fullName evidence="10">F-ATPase gamma subunit</fullName>
    </alternativeName>
</protein>
<dbReference type="GO" id="GO:0045259">
    <property type="term" value="C:proton-transporting ATP synthase complex"/>
    <property type="evidence" value="ECO:0007669"/>
    <property type="project" value="UniProtKB-KW"/>
</dbReference>
<sequence>MASNMKEIKARINSINNSKQITSAMNIVSSTKFKKFQVLTFKTREYEKSLEYALYNLLNHIGNRHNILFEGKKEVKNIGIVVITSDRGLCGSFNSNCLKKMDKMVKRFTKEGKNVSIIAIGRKARDYCKTRDINVDAEYIQLIPETMFSKAKIISEDIVDFYLSDQYDEVYLIYSKFVSVIHYNLVEERILPFSRPTGLKISKESEEVKDKRYIFEPNENQVLVEFLPKLLNNKLYQALLENSASEHSARMSAMKNASDSATEIINKLTLEYNRIRQSLITQELSEIVGGSQAIK</sequence>
<dbReference type="HAMAP" id="MF_00815">
    <property type="entry name" value="ATP_synth_gamma_bact"/>
    <property type="match status" value="1"/>
</dbReference>
<keyword evidence="4 10" id="KW-0813">Transport</keyword>
<accession>D1AUT1</accession>
<dbReference type="PANTHER" id="PTHR11693:SF22">
    <property type="entry name" value="ATP SYNTHASE SUBUNIT GAMMA, MITOCHONDRIAL"/>
    <property type="match status" value="1"/>
</dbReference>
<gene>
    <name evidence="10" type="primary">atpG</name>
    <name evidence="11" type="ordered locus">Smon_1026</name>
</gene>
<evidence type="ECO:0000256" key="2">
    <source>
        <dbReference type="ARBA" id="ARBA00004170"/>
    </source>
</evidence>
<dbReference type="Pfam" id="PF00231">
    <property type="entry name" value="ATP-synt"/>
    <property type="match status" value="1"/>
</dbReference>
<evidence type="ECO:0000256" key="8">
    <source>
        <dbReference type="ARBA" id="ARBA00023196"/>
    </source>
</evidence>
<evidence type="ECO:0000256" key="10">
    <source>
        <dbReference type="HAMAP-Rule" id="MF_00815"/>
    </source>
</evidence>
<dbReference type="OrthoDB" id="9812769at2"/>
<dbReference type="GO" id="GO:0042777">
    <property type="term" value="P:proton motive force-driven plasma membrane ATP synthesis"/>
    <property type="evidence" value="ECO:0007669"/>
    <property type="project" value="UniProtKB-UniRule"/>
</dbReference>
<comment type="subunit">
    <text evidence="10">F-type ATPases have 2 components, CF(1) - the catalytic core - and CF(0) - the membrane proton channel. CF(1) has five subunits: alpha(3), beta(3), gamma(1), delta(1), epsilon(1). CF(0) has three main subunits: a, b and c.</text>
</comment>
<reference evidence="11 12" key="1">
    <citation type="journal article" date="2009" name="Stand. Genomic Sci.">
        <title>Complete genome sequence of Streptobacillus moniliformis type strain (9901T).</title>
        <authorList>
            <person name="Nolan M."/>
            <person name="Gronow S."/>
            <person name="Lapidus A."/>
            <person name="Ivanova N."/>
            <person name="Copeland A."/>
            <person name="Lucas S."/>
            <person name="Del Rio T.G."/>
            <person name="Chen F."/>
            <person name="Tice H."/>
            <person name="Pitluck S."/>
            <person name="Cheng J.F."/>
            <person name="Sims D."/>
            <person name="Meincke L."/>
            <person name="Bruce D."/>
            <person name="Goodwin L."/>
            <person name="Brettin T."/>
            <person name="Han C."/>
            <person name="Detter J.C."/>
            <person name="Ovchinikova G."/>
            <person name="Pati A."/>
            <person name="Mavromatis K."/>
            <person name="Mikhailova N."/>
            <person name="Chen A."/>
            <person name="Palaniappan K."/>
            <person name="Land M."/>
            <person name="Hauser L."/>
            <person name="Chang Y.J."/>
            <person name="Jeffries C.D."/>
            <person name="Rohde M."/>
            <person name="Sproer C."/>
            <person name="Goker M."/>
            <person name="Bristow J."/>
            <person name="Eisen J.A."/>
            <person name="Markowitz V."/>
            <person name="Hugenholtz P."/>
            <person name="Kyrpides N.C."/>
            <person name="Klenk H.P."/>
            <person name="Chain P."/>
        </authorList>
    </citation>
    <scope>NUCLEOTIDE SEQUENCE [LARGE SCALE GENOMIC DNA]</scope>
    <source>
        <strain evidence="12">ATCC 14647 / DSM 12112 / NCTC 10651 / 9901</strain>
    </source>
</reference>
<evidence type="ECO:0000256" key="4">
    <source>
        <dbReference type="ARBA" id="ARBA00022448"/>
    </source>
</evidence>
<keyword evidence="5 10" id="KW-0375">Hydrogen ion transport</keyword>
<keyword evidence="12" id="KW-1185">Reference proteome</keyword>
<evidence type="ECO:0000313" key="11">
    <source>
        <dbReference type="EMBL" id="ACZ01491.1"/>
    </source>
</evidence>
<dbReference type="Proteomes" id="UP000002072">
    <property type="component" value="Chromosome"/>
</dbReference>
<keyword evidence="10" id="KW-1003">Cell membrane</keyword>
<dbReference type="NCBIfam" id="TIGR01146">
    <property type="entry name" value="ATPsyn_F1gamma"/>
    <property type="match status" value="1"/>
</dbReference>
<name>D1AUT1_STRM9</name>
<dbReference type="GeneID" id="29673744"/>
<comment type="similarity">
    <text evidence="3 10">Belongs to the ATPase gamma chain family.</text>
</comment>
<proteinExistence type="inferred from homology"/>
<evidence type="ECO:0000256" key="5">
    <source>
        <dbReference type="ARBA" id="ARBA00022781"/>
    </source>
</evidence>
<keyword evidence="9 10" id="KW-0066">ATP synthesis</keyword>
<evidence type="ECO:0000256" key="9">
    <source>
        <dbReference type="ARBA" id="ARBA00023310"/>
    </source>
</evidence>
<dbReference type="Gene3D" id="1.10.287.80">
    <property type="entry name" value="ATP synthase, gamma subunit, helix hairpin domain"/>
    <property type="match status" value="1"/>
</dbReference>
<keyword evidence="8 10" id="KW-0139">CF(1)</keyword>
<dbReference type="PANTHER" id="PTHR11693">
    <property type="entry name" value="ATP SYNTHASE GAMMA CHAIN"/>
    <property type="match status" value="1"/>
</dbReference>
<comment type="function">
    <text evidence="1 10">Produces ATP from ADP in the presence of a proton gradient across the membrane. The gamma chain is believed to be important in regulating ATPase activity and the flow of protons through the CF(0) complex.</text>
</comment>
<dbReference type="GO" id="GO:0046933">
    <property type="term" value="F:proton-transporting ATP synthase activity, rotational mechanism"/>
    <property type="evidence" value="ECO:0007669"/>
    <property type="project" value="UniProtKB-UniRule"/>
</dbReference>